<protein>
    <submittedName>
        <fullName evidence="4">Uncharacterized protein</fullName>
    </submittedName>
</protein>
<keyword evidence="1" id="KW-0560">Oxidoreductase</keyword>
<dbReference type="GO" id="GO:0050661">
    <property type="term" value="F:NADP binding"/>
    <property type="evidence" value="ECO:0007669"/>
    <property type="project" value="InterPro"/>
</dbReference>
<dbReference type="PIRSF" id="PIRSF000103">
    <property type="entry name" value="HIBADH"/>
    <property type="match status" value="1"/>
</dbReference>
<gene>
    <name evidence="4" type="ORF">Z520_05933</name>
</gene>
<proteinExistence type="predicted"/>
<dbReference type="InterPro" id="IPR036291">
    <property type="entry name" value="NAD(P)-bd_dom_sf"/>
</dbReference>
<dbReference type="Pfam" id="PF21761">
    <property type="entry name" value="RedAm-like_C"/>
    <property type="match status" value="1"/>
</dbReference>
<feature type="domain" description="6-phosphogluconate dehydrogenase NADP-binding" evidence="2">
    <location>
        <begin position="7"/>
        <end position="102"/>
    </location>
</feature>
<dbReference type="InterPro" id="IPR013328">
    <property type="entry name" value="6PGD_dom2"/>
</dbReference>
<dbReference type="EMBL" id="KN848071">
    <property type="protein sequence ID" value="KIX98632.1"/>
    <property type="molecule type" value="Genomic_DNA"/>
</dbReference>
<evidence type="ECO:0000259" key="3">
    <source>
        <dbReference type="Pfam" id="PF21761"/>
    </source>
</evidence>
<dbReference type="VEuPathDB" id="FungiDB:Z520_05933"/>
<dbReference type="RefSeq" id="XP_016632755.1">
    <property type="nucleotide sequence ID" value="XM_016776436.1"/>
</dbReference>
<dbReference type="InterPro" id="IPR006115">
    <property type="entry name" value="6PGDH_NADP-bd"/>
</dbReference>
<dbReference type="SUPFAM" id="SSF51735">
    <property type="entry name" value="NAD(P)-binding Rossmann-fold domains"/>
    <property type="match status" value="1"/>
</dbReference>
<dbReference type="GO" id="GO:0000785">
    <property type="term" value="C:chromatin"/>
    <property type="evidence" value="ECO:0007669"/>
    <property type="project" value="TreeGrafter"/>
</dbReference>
<dbReference type="GO" id="GO:0140673">
    <property type="term" value="P:transcription elongation-coupled chromatin remodeling"/>
    <property type="evidence" value="ECO:0007669"/>
    <property type="project" value="TreeGrafter"/>
</dbReference>
<evidence type="ECO:0000313" key="5">
    <source>
        <dbReference type="Proteomes" id="UP000053411"/>
    </source>
</evidence>
<dbReference type="Gene3D" id="3.40.50.720">
    <property type="entry name" value="NAD(P)-binding Rossmann-like Domain"/>
    <property type="match status" value="1"/>
</dbReference>
<accession>A0A0D2JYL1</accession>
<evidence type="ECO:0000256" key="1">
    <source>
        <dbReference type="ARBA" id="ARBA00023002"/>
    </source>
</evidence>
<feature type="domain" description="NADPH-dependent reductive aminase-like C-terminal" evidence="3">
    <location>
        <begin position="177"/>
        <end position="297"/>
    </location>
</feature>
<evidence type="ECO:0000313" key="4">
    <source>
        <dbReference type="EMBL" id="KIX98632.1"/>
    </source>
</evidence>
<sequence length="303" mass="32409">MAAKRSVSVLGLGDMGAALARVLVENGWKTTVWNRTPAKAQPLVTAGATAAPSANECVRGSELVIACLASPKALYEVLESVRQESAFGRIFVDYTSGTPSEIEQSLHLTLSLSFSAYIRGAIITTPAFVGFPESVFYYSGDERTYRSIESDLVVLGTPIYLGANVNASTLQEVMMGGCFYGLSTGFLHTMATLKASKLYTPGAAQRLMAELIVPLLTQEMPRVFSDLARQIDEKDYVSKGAGVRLDQLIKAVEGMIRTSTELGLSSIVLGPMQKLLEVRLAQGGAAEEMSSLVEVIADPATIK</sequence>
<dbReference type="InterPro" id="IPR048666">
    <property type="entry name" value="RedAm-like_C"/>
</dbReference>
<dbReference type="InterPro" id="IPR051265">
    <property type="entry name" value="HIBADH-related_NP60_sf"/>
</dbReference>
<dbReference type="Gene3D" id="1.10.1040.10">
    <property type="entry name" value="N-(1-d-carboxylethyl)-l-norvaline Dehydrogenase, domain 2"/>
    <property type="match status" value="1"/>
</dbReference>
<dbReference type="GeneID" id="27711679"/>
<dbReference type="Proteomes" id="UP000053411">
    <property type="component" value="Unassembled WGS sequence"/>
</dbReference>
<evidence type="ECO:0000259" key="2">
    <source>
        <dbReference type="Pfam" id="PF03446"/>
    </source>
</evidence>
<dbReference type="GO" id="GO:0003677">
    <property type="term" value="F:DNA binding"/>
    <property type="evidence" value="ECO:0007669"/>
    <property type="project" value="TreeGrafter"/>
</dbReference>
<dbReference type="InterPro" id="IPR015815">
    <property type="entry name" value="HIBADH-related"/>
</dbReference>
<dbReference type="STRING" id="1442371.A0A0D2JYL1"/>
<dbReference type="GO" id="GO:0031491">
    <property type="term" value="F:nucleosome binding"/>
    <property type="evidence" value="ECO:0007669"/>
    <property type="project" value="TreeGrafter"/>
</dbReference>
<name>A0A0D2JYL1_9EURO</name>
<reference evidence="4 5" key="1">
    <citation type="submission" date="2015-01" db="EMBL/GenBank/DDBJ databases">
        <title>The Genome Sequence of Fonsecaea multimorphosa CBS 102226.</title>
        <authorList>
            <consortium name="The Broad Institute Genomics Platform"/>
            <person name="Cuomo C."/>
            <person name="de Hoog S."/>
            <person name="Gorbushina A."/>
            <person name="Stielow B."/>
            <person name="Teixiera M."/>
            <person name="Abouelleil A."/>
            <person name="Chapman S.B."/>
            <person name="Priest M."/>
            <person name="Young S.K."/>
            <person name="Wortman J."/>
            <person name="Nusbaum C."/>
            <person name="Birren B."/>
        </authorList>
    </citation>
    <scope>NUCLEOTIDE SEQUENCE [LARGE SCALE GENOMIC DNA]</scope>
    <source>
        <strain evidence="4 5">CBS 102226</strain>
    </source>
</reference>
<keyword evidence="5" id="KW-1185">Reference proteome</keyword>
<dbReference type="OrthoDB" id="4159947at2759"/>
<organism evidence="4 5">
    <name type="scientific">Fonsecaea multimorphosa CBS 102226</name>
    <dbReference type="NCBI Taxonomy" id="1442371"/>
    <lineage>
        <taxon>Eukaryota</taxon>
        <taxon>Fungi</taxon>
        <taxon>Dikarya</taxon>
        <taxon>Ascomycota</taxon>
        <taxon>Pezizomycotina</taxon>
        <taxon>Eurotiomycetes</taxon>
        <taxon>Chaetothyriomycetidae</taxon>
        <taxon>Chaetothyriales</taxon>
        <taxon>Herpotrichiellaceae</taxon>
        <taxon>Fonsecaea</taxon>
    </lineage>
</organism>
<dbReference type="PANTHER" id="PTHR43580">
    <property type="entry name" value="OXIDOREDUCTASE GLYR1-RELATED"/>
    <property type="match status" value="1"/>
</dbReference>
<dbReference type="AlphaFoldDB" id="A0A0D2JYL1"/>
<dbReference type="GO" id="GO:0016491">
    <property type="term" value="F:oxidoreductase activity"/>
    <property type="evidence" value="ECO:0007669"/>
    <property type="project" value="UniProtKB-KW"/>
</dbReference>
<dbReference type="Pfam" id="PF03446">
    <property type="entry name" value="NAD_binding_2"/>
    <property type="match status" value="1"/>
</dbReference>
<dbReference type="PANTHER" id="PTHR43580:SF2">
    <property type="entry name" value="CYTOKINE-LIKE NUCLEAR FACTOR N-PAC"/>
    <property type="match status" value="1"/>
</dbReference>